<protein>
    <submittedName>
        <fullName evidence="7">Permease of the drug/metabolite transporter (DMT) superfamily</fullName>
    </submittedName>
</protein>
<feature type="transmembrane region" description="Helical" evidence="5">
    <location>
        <begin position="272"/>
        <end position="290"/>
    </location>
</feature>
<name>A0A1I0N178_9EURY</name>
<evidence type="ECO:0000256" key="2">
    <source>
        <dbReference type="ARBA" id="ARBA00022692"/>
    </source>
</evidence>
<feature type="transmembrane region" description="Helical" evidence="5">
    <location>
        <begin position="152"/>
        <end position="173"/>
    </location>
</feature>
<dbReference type="Proteomes" id="UP000198518">
    <property type="component" value="Unassembled WGS sequence"/>
</dbReference>
<dbReference type="PANTHER" id="PTHR32322">
    <property type="entry name" value="INNER MEMBRANE TRANSPORTER"/>
    <property type="match status" value="1"/>
</dbReference>
<feature type="domain" description="EamA" evidence="6">
    <location>
        <begin position="9"/>
        <end position="139"/>
    </location>
</feature>
<dbReference type="InterPro" id="IPR037185">
    <property type="entry name" value="EmrE-like"/>
</dbReference>
<accession>A0A1I0N178</accession>
<feature type="domain" description="EamA" evidence="6">
    <location>
        <begin position="153"/>
        <end position="286"/>
    </location>
</feature>
<comment type="subcellular location">
    <subcellularLocation>
        <location evidence="1">Membrane</location>
        <topology evidence="1">Multi-pass membrane protein</topology>
    </subcellularLocation>
</comment>
<dbReference type="STRING" id="355548.SAMN04487945_0514"/>
<evidence type="ECO:0000256" key="4">
    <source>
        <dbReference type="ARBA" id="ARBA00023136"/>
    </source>
</evidence>
<keyword evidence="8" id="KW-1185">Reference proteome</keyword>
<evidence type="ECO:0000313" key="8">
    <source>
        <dbReference type="Proteomes" id="UP000198518"/>
    </source>
</evidence>
<evidence type="ECO:0000256" key="5">
    <source>
        <dbReference type="SAM" id="Phobius"/>
    </source>
</evidence>
<dbReference type="InterPro" id="IPR050638">
    <property type="entry name" value="AA-Vitamin_Transporters"/>
</dbReference>
<evidence type="ECO:0000256" key="3">
    <source>
        <dbReference type="ARBA" id="ARBA00022989"/>
    </source>
</evidence>
<keyword evidence="3 5" id="KW-1133">Transmembrane helix</keyword>
<dbReference type="PANTHER" id="PTHR32322:SF2">
    <property type="entry name" value="EAMA DOMAIN-CONTAINING PROTEIN"/>
    <property type="match status" value="1"/>
</dbReference>
<dbReference type="EMBL" id="FOJA01000001">
    <property type="protein sequence ID" value="SEV94497.1"/>
    <property type="molecule type" value="Genomic_DNA"/>
</dbReference>
<evidence type="ECO:0000313" key="7">
    <source>
        <dbReference type="EMBL" id="SEV94497.1"/>
    </source>
</evidence>
<dbReference type="OrthoDB" id="17861at2157"/>
<evidence type="ECO:0000256" key="1">
    <source>
        <dbReference type="ARBA" id="ARBA00004141"/>
    </source>
</evidence>
<evidence type="ECO:0000259" key="6">
    <source>
        <dbReference type="Pfam" id="PF00892"/>
    </source>
</evidence>
<reference evidence="7 8" key="1">
    <citation type="submission" date="2016-10" db="EMBL/GenBank/DDBJ databases">
        <authorList>
            <person name="de Groot N.N."/>
        </authorList>
    </citation>
    <scope>NUCLEOTIDE SEQUENCE [LARGE SCALE GENOMIC DNA]</scope>
    <source>
        <strain evidence="7 8">CGMCC 1.5337</strain>
    </source>
</reference>
<feature type="transmembrane region" description="Helical" evidence="5">
    <location>
        <begin position="123"/>
        <end position="140"/>
    </location>
</feature>
<organism evidence="7 8">
    <name type="scientific">Halobacterium jilantaiense</name>
    <dbReference type="NCBI Taxonomy" id="355548"/>
    <lineage>
        <taxon>Archaea</taxon>
        <taxon>Methanobacteriati</taxon>
        <taxon>Methanobacteriota</taxon>
        <taxon>Stenosarchaea group</taxon>
        <taxon>Halobacteria</taxon>
        <taxon>Halobacteriales</taxon>
        <taxon>Halobacteriaceae</taxon>
        <taxon>Halobacterium</taxon>
    </lineage>
</organism>
<proteinExistence type="predicted"/>
<feature type="transmembrane region" description="Helical" evidence="5">
    <location>
        <begin position="216"/>
        <end position="237"/>
    </location>
</feature>
<sequence length="305" mass="31152">MGRYRTPGLFLLLAAIWGTAFPATDAGLADLPPVLFAAVRFDVAAVLLFAYVLATDADWRPRGREDYTYVAIGGTFAIAAHHAFLFAGQQYVTGGVAAVLLGLVPVVTPALTRVVSPGEEFTARTAVGVALGFLGVVVIANPDPANLADSVVGVVLVLAAALAFAIGAVGTHASDPDLPLAATQAWMMAVGAVVLHAASLAVPGNGFAAASWTPNALAALAYLGAVAGAAGFLLYFTLLDELGPIESSFIEYVIPVFAALGGWVLLGQTVTATAVAGFACIFAGFVAAKYPAIRAELHRLDAATR</sequence>
<dbReference type="GO" id="GO:0016020">
    <property type="term" value="C:membrane"/>
    <property type="evidence" value="ECO:0007669"/>
    <property type="project" value="UniProtKB-SubCell"/>
</dbReference>
<dbReference type="AlphaFoldDB" id="A0A1I0N178"/>
<dbReference type="InterPro" id="IPR000620">
    <property type="entry name" value="EamA_dom"/>
</dbReference>
<keyword evidence="2 5" id="KW-0812">Transmembrane</keyword>
<dbReference type="Pfam" id="PF00892">
    <property type="entry name" value="EamA"/>
    <property type="match status" value="2"/>
</dbReference>
<gene>
    <name evidence="7" type="ORF">SAMN04487945_0514</name>
</gene>
<feature type="transmembrane region" description="Helical" evidence="5">
    <location>
        <begin position="66"/>
        <end position="85"/>
    </location>
</feature>
<feature type="transmembrane region" description="Helical" evidence="5">
    <location>
        <begin position="32"/>
        <end position="54"/>
    </location>
</feature>
<feature type="transmembrane region" description="Helical" evidence="5">
    <location>
        <begin position="185"/>
        <end position="204"/>
    </location>
</feature>
<dbReference type="RefSeq" id="WP_089667763.1">
    <property type="nucleotide sequence ID" value="NZ_FOJA01000001.1"/>
</dbReference>
<keyword evidence="4 5" id="KW-0472">Membrane</keyword>
<dbReference type="SUPFAM" id="SSF103481">
    <property type="entry name" value="Multidrug resistance efflux transporter EmrE"/>
    <property type="match status" value="2"/>
</dbReference>